<evidence type="ECO:0000313" key="4">
    <source>
        <dbReference type="Proteomes" id="UP000586093"/>
    </source>
</evidence>
<dbReference type="PANTHER" id="PTHR37483:SF1">
    <property type="entry name" value="UPF0125 PROTEIN RATB"/>
    <property type="match status" value="1"/>
</dbReference>
<organism evidence="3 4">
    <name type="scientific">Aquariibacter albus</name>
    <dbReference type="NCBI Taxonomy" id="2759899"/>
    <lineage>
        <taxon>Bacteria</taxon>
        <taxon>Pseudomonadati</taxon>
        <taxon>Pseudomonadota</taxon>
        <taxon>Betaproteobacteria</taxon>
        <taxon>Burkholderiales</taxon>
        <taxon>Sphaerotilaceae</taxon>
        <taxon>Aquariibacter</taxon>
    </lineage>
</organism>
<dbReference type="EMBL" id="JACIVI010000003">
    <property type="protein sequence ID" value="MBB1162470.1"/>
    <property type="molecule type" value="Genomic_DNA"/>
</dbReference>
<accession>A0A839HSJ6</accession>
<evidence type="ECO:0000256" key="1">
    <source>
        <dbReference type="ARBA" id="ARBA00010645"/>
    </source>
</evidence>
<reference evidence="3 4" key="1">
    <citation type="submission" date="2020-08" db="EMBL/GenBank/DDBJ databases">
        <title>Aquariorum lacteus gen. nov., sp. nov., a new member of the family Comamonadaceae, isolated from freshwater aquarium.</title>
        <authorList>
            <person name="Chun S.-J."/>
        </authorList>
    </citation>
    <scope>NUCLEOTIDE SEQUENCE [LARGE SCALE GENOMIC DNA]</scope>
    <source>
        <strain evidence="3 4">SJAQ100</strain>
    </source>
</reference>
<comment type="caution">
    <text evidence="3">The sequence shown here is derived from an EMBL/GenBank/DDBJ whole genome shotgun (WGS) entry which is preliminary data.</text>
</comment>
<dbReference type="RefSeq" id="WP_182664388.1">
    <property type="nucleotide sequence ID" value="NZ_JACIVI010000003.1"/>
</dbReference>
<sequence>MVPAETEALAVELVWSPRAGEVQRLSLHLPSGSTVRQALQAARARAADLPGDPAAMGIWGKACGLDQALRAGDRLELYRPLRVDPKEARRQRYRAQGPRRRG</sequence>
<evidence type="ECO:0000256" key="2">
    <source>
        <dbReference type="HAMAP-Rule" id="MF_00460"/>
    </source>
</evidence>
<dbReference type="InterPro" id="IPR037021">
    <property type="entry name" value="RnfH_sf"/>
</dbReference>
<dbReference type="SUPFAM" id="SSF54285">
    <property type="entry name" value="MoaD/ThiS"/>
    <property type="match status" value="1"/>
</dbReference>
<dbReference type="InterPro" id="IPR005346">
    <property type="entry name" value="RnfH"/>
</dbReference>
<dbReference type="Gene3D" id="3.10.20.280">
    <property type="entry name" value="RnfH-like"/>
    <property type="match status" value="1"/>
</dbReference>
<dbReference type="Proteomes" id="UP000586093">
    <property type="component" value="Unassembled WGS sequence"/>
</dbReference>
<dbReference type="AlphaFoldDB" id="A0A839HSJ6"/>
<protein>
    <recommendedName>
        <fullName evidence="2">UPF0125 protein H4F90_10810</fullName>
    </recommendedName>
</protein>
<dbReference type="HAMAP" id="MF_00460">
    <property type="entry name" value="UPF0125_RnfH"/>
    <property type="match status" value="1"/>
</dbReference>
<dbReference type="PANTHER" id="PTHR37483">
    <property type="entry name" value="UPF0125 PROTEIN RATB"/>
    <property type="match status" value="1"/>
</dbReference>
<name>A0A839HSJ6_9BURK</name>
<proteinExistence type="inferred from homology"/>
<dbReference type="Pfam" id="PF03658">
    <property type="entry name" value="Ub-RnfH"/>
    <property type="match status" value="1"/>
</dbReference>
<gene>
    <name evidence="3" type="ORF">H4F90_10810</name>
</gene>
<keyword evidence="4" id="KW-1185">Reference proteome</keyword>
<evidence type="ECO:0000313" key="3">
    <source>
        <dbReference type="EMBL" id="MBB1162470.1"/>
    </source>
</evidence>
<dbReference type="InterPro" id="IPR016155">
    <property type="entry name" value="Mopterin_synth/thiamin_S_b"/>
</dbReference>
<comment type="similarity">
    <text evidence="1 2">Belongs to the UPF0125 (RnfH) family.</text>
</comment>